<dbReference type="RefSeq" id="WP_202345630.1">
    <property type="nucleotide sequence ID" value="NZ_BAAAPI010000012.1"/>
</dbReference>
<evidence type="ECO:0000256" key="1">
    <source>
        <dbReference type="SAM" id="MobiDB-lite"/>
    </source>
</evidence>
<evidence type="ECO:0000256" key="2">
    <source>
        <dbReference type="SAM" id="SignalP"/>
    </source>
</evidence>
<dbReference type="Gene3D" id="3.10.450.40">
    <property type="match status" value="2"/>
</dbReference>
<feature type="chain" id="PRO_5046659035" description="PepSY domain-containing protein" evidence="2">
    <location>
        <begin position="34"/>
        <end position="223"/>
    </location>
</feature>
<dbReference type="Proteomes" id="UP001645859">
    <property type="component" value="Unassembled WGS sequence"/>
</dbReference>
<proteinExistence type="predicted"/>
<feature type="domain" description="PepSY" evidence="3">
    <location>
        <begin position="178"/>
        <end position="221"/>
    </location>
</feature>
<name>A0ABS1SK35_9MICO</name>
<gene>
    <name evidence="4" type="ORF">D3230_13900</name>
</gene>
<dbReference type="EMBL" id="QYAC01000007">
    <property type="protein sequence ID" value="MBL3680372.1"/>
    <property type="molecule type" value="Genomic_DNA"/>
</dbReference>
<feature type="signal peptide" evidence="2">
    <location>
        <begin position="1"/>
        <end position="33"/>
    </location>
</feature>
<organism evidence="4 5">
    <name type="scientific">Leucobacter chromiireducens subsp. solipictus</name>
    <dbReference type="NCBI Taxonomy" id="398235"/>
    <lineage>
        <taxon>Bacteria</taxon>
        <taxon>Bacillati</taxon>
        <taxon>Actinomycetota</taxon>
        <taxon>Actinomycetes</taxon>
        <taxon>Micrococcales</taxon>
        <taxon>Microbacteriaceae</taxon>
        <taxon>Leucobacter</taxon>
    </lineage>
</organism>
<evidence type="ECO:0000313" key="4">
    <source>
        <dbReference type="EMBL" id="MBL3680372.1"/>
    </source>
</evidence>
<keyword evidence="5" id="KW-1185">Reference proteome</keyword>
<dbReference type="InterPro" id="IPR025711">
    <property type="entry name" value="PepSY"/>
</dbReference>
<reference evidence="4 5" key="1">
    <citation type="submission" date="2018-09" db="EMBL/GenBank/DDBJ databases">
        <title>Comparative genomics of Leucobacter spp.</title>
        <authorList>
            <person name="Reis A.C."/>
            <person name="Kolvenbach B.A."/>
            <person name="Corvini P.F.X."/>
            <person name="Nunes O.C."/>
        </authorList>
    </citation>
    <scope>NUCLEOTIDE SEQUENCE [LARGE SCALE GENOMIC DNA]</scope>
    <source>
        <strain evidence="4 5">TAN 31504</strain>
    </source>
</reference>
<keyword evidence="2" id="KW-0732">Signal</keyword>
<dbReference type="Pfam" id="PF03413">
    <property type="entry name" value="PepSY"/>
    <property type="match status" value="1"/>
</dbReference>
<accession>A0ABS1SK35</accession>
<evidence type="ECO:0000313" key="5">
    <source>
        <dbReference type="Proteomes" id="UP001645859"/>
    </source>
</evidence>
<feature type="region of interest" description="Disordered" evidence="1">
    <location>
        <begin position="41"/>
        <end position="77"/>
    </location>
</feature>
<comment type="caution">
    <text evidence="4">The sequence shown here is derived from an EMBL/GenBank/DDBJ whole genome shotgun (WGS) entry which is preliminary data.</text>
</comment>
<protein>
    <recommendedName>
        <fullName evidence="3">PepSY domain-containing protein</fullName>
    </recommendedName>
</protein>
<sequence length="223" mass="23170">MHTPATHRIGARYLAWAAALAAGALTLSGCVTVNVPPKTDAGSGNAGSSGGHDGTESPGPSTHPHGDSDFPAAGIPTSVQWPSDWLEGIAAESAGVRGTIVAIDLDYERGQWIWEVTSRDPGEGNAHPTRGFEADLAADSLEVLGSREVQLDAEEQAQVTIGIAEAARLSGETAPSPRLTELALDEDRGVPVWEASLVDTASWAETEVTIDAATGEVLRREAD</sequence>
<evidence type="ECO:0000259" key="3">
    <source>
        <dbReference type="Pfam" id="PF03413"/>
    </source>
</evidence>